<dbReference type="Proteomes" id="UP000887575">
    <property type="component" value="Unassembled WGS sequence"/>
</dbReference>
<dbReference type="InterPro" id="IPR050281">
    <property type="entry name" value="Flavin_monoamine_oxidase"/>
</dbReference>
<dbReference type="SUPFAM" id="SSF46689">
    <property type="entry name" value="Homeodomain-like"/>
    <property type="match status" value="1"/>
</dbReference>
<dbReference type="InterPro" id="IPR036188">
    <property type="entry name" value="FAD/NAD-bd_sf"/>
</dbReference>
<dbReference type="WBParaSite" id="MBELARI_LOCUS15670">
    <property type="protein sequence ID" value="MBELARI_LOCUS15670"/>
    <property type="gene ID" value="MBELARI_LOCUS15670"/>
</dbReference>
<evidence type="ECO:0000256" key="2">
    <source>
        <dbReference type="SAM" id="MobiDB-lite"/>
    </source>
</evidence>
<feature type="region of interest" description="Disordered" evidence="2">
    <location>
        <begin position="45"/>
        <end position="89"/>
    </location>
</feature>
<dbReference type="PANTHER" id="PTHR10742:SF410">
    <property type="entry name" value="LYSINE-SPECIFIC HISTONE DEMETHYLASE 2"/>
    <property type="match status" value="1"/>
</dbReference>
<evidence type="ECO:0000313" key="4">
    <source>
        <dbReference type="Proteomes" id="UP000887575"/>
    </source>
</evidence>
<dbReference type="InterPro" id="IPR036388">
    <property type="entry name" value="WH-like_DNA-bd_sf"/>
</dbReference>
<organism evidence="4 5">
    <name type="scientific">Mesorhabditis belari</name>
    <dbReference type="NCBI Taxonomy" id="2138241"/>
    <lineage>
        <taxon>Eukaryota</taxon>
        <taxon>Metazoa</taxon>
        <taxon>Ecdysozoa</taxon>
        <taxon>Nematoda</taxon>
        <taxon>Chromadorea</taxon>
        <taxon>Rhabditida</taxon>
        <taxon>Rhabditina</taxon>
        <taxon>Rhabditomorpha</taxon>
        <taxon>Rhabditoidea</taxon>
        <taxon>Rhabditidae</taxon>
        <taxon>Mesorhabditinae</taxon>
        <taxon>Mesorhabditis</taxon>
    </lineage>
</organism>
<dbReference type="GO" id="GO:0005634">
    <property type="term" value="C:nucleus"/>
    <property type="evidence" value="ECO:0007669"/>
    <property type="project" value="UniProtKB-SubCell"/>
</dbReference>
<accession>A0AAF3J4I0</accession>
<evidence type="ECO:0000256" key="1">
    <source>
        <dbReference type="ARBA" id="ARBA00004123"/>
    </source>
</evidence>
<name>A0AAF3J4I0_9BILA</name>
<feature type="compositionally biased region" description="Low complexity" evidence="2">
    <location>
        <begin position="61"/>
        <end position="72"/>
    </location>
</feature>
<dbReference type="GO" id="GO:0016491">
    <property type="term" value="F:oxidoreductase activity"/>
    <property type="evidence" value="ECO:0007669"/>
    <property type="project" value="InterPro"/>
</dbReference>
<dbReference type="AlphaFoldDB" id="A0AAF3J4I0"/>
<dbReference type="PANTHER" id="PTHR10742">
    <property type="entry name" value="FLAVIN MONOAMINE OXIDASE"/>
    <property type="match status" value="1"/>
</dbReference>
<sequence length="568" mass="64237">MKRPPARKAAKLDELAALVRMELTPEDKDEDIRDRVPYTPKGFSLLNGHHSPLSSNGSTSNGHMNGHTNGHANGHHHSQTNGNHIYDFSSDDDKPLARFLNGKLNGKLKLNGKVNGNHFQKKEPQQKVEITVKREPPDTYESDPSECTGYGRLCEKPSTSKVFQPFSIKTRKRKAETRQFVCAIQVASKCIQQGMDEGRFTQLNKDEHFCKTCQFELSLGKMEAAFVSWKEDFSFHSKKNPSAKAYVQDRLLPFWLRCRECQKFREVPIMELERNPLTPEDIHSFTCGSLTNRSSCKDDIDQKVGSAWQMGWMEHSNTPPLLINSPATPFIDRQNYYYDLVGMSPAQSRFKTETNLEKLGDWARPFHIPHSDPVALTFRAGEMDYDEKQKFPAFIKEPFYYVAVRNLIVSLWTLNPFVKTRLNRPLSVVIIGAGLSGLTAARQLRSFGVQVTVVEAKNRIGGRMNDAYNLGSTVGRGAQIVTGVVNSPIVLVCMQKGFRHRVLKDECPTIDSTSGKPIDVKTDELASVMYNTAYDGICQWRNLNKKDHSLLDSTNSKDFAIFSQFVLF</sequence>
<dbReference type="Gene3D" id="3.50.50.60">
    <property type="entry name" value="FAD/NAD(P)-binding domain"/>
    <property type="match status" value="1"/>
</dbReference>
<reference evidence="5" key="1">
    <citation type="submission" date="2024-02" db="UniProtKB">
        <authorList>
            <consortium name="WormBaseParasite"/>
        </authorList>
    </citation>
    <scope>IDENTIFICATION</scope>
</reference>
<comment type="subcellular location">
    <subcellularLocation>
        <location evidence="1">Nucleus</location>
    </subcellularLocation>
</comment>
<feature type="domain" description="Amine oxidase" evidence="3">
    <location>
        <begin position="435"/>
        <end position="504"/>
    </location>
</feature>
<dbReference type="Pfam" id="PF01593">
    <property type="entry name" value="Amino_oxidase"/>
    <property type="match status" value="1"/>
</dbReference>
<proteinExistence type="predicted"/>
<dbReference type="InterPro" id="IPR002937">
    <property type="entry name" value="Amino_oxidase"/>
</dbReference>
<evidence type="ECO:0000259" key="3">
    <source>
        <dbReference type="Pfam" id="PF01593"/>
    </source>
</evidence>
<dbReference type="SUPFAM" id="SSF51905">
    <property type="entry name" value="FAD/NAD(P)-binding domain"/>
    <property type="match status" value="1"/>
</dbReference>
<dbReference type="GO" id="GO:0141052">
    <property type="term" value="F:histone H3 demethylase activity"/>
    <property type="evidence" value="ECO:0007669"/>
    <property type="project" value="UniProtKB-ARBA"/>
</dbReference>
<dbReference type="Gene3D" id="1.10.10.10">
    <property type="entry name" value="Winged helix-like DNA-binding domain superfamily/Winged helix DNA-binding domain"/>
    <property type="match status" value="1"/>
</dbReference>
<keyword evidence="4" id="KW-1185">Reference proteome</keyword>
<evidence type="ECO:0000313" key="5">
    <source>
        <dbReference type="WBParaSite" id="MBELARI_LOCUS15670"/>
    </source>
</evidence>
<protein>
    <recommendedName>
        <fullName evidence="3">Amine oxidase domain-containing protein</fullName>
    </recommendedName>
</protein>
<dbReference type="InterPro" id="IPR009057">
    <property type="entry name" value="Homeodomain-like_sf"/>
</dbReference>